<dbReference type="Pfam" id="PF13663">
    <property type="entry name" value="DUF4148"/>
    <property type="match status" value="1"/>
</dbReference>
<dbReference type="EMBL" id="CADILG010000020">
    <property type="protein sequence ID" value="CAB3875706.1"/>
    <property type="molecule type" value="Genomic_DNA"/>
</dbReference>
<evidence type="ECO:0008006" key="4">
    <source>
        <dbReference type="Google" id="ProtNLM"/>
    </source>
</evidence>
<sequence>MRIKLSSAAAAIAIVLAWGNAAAAEETYVPPPKPSSLTRADVERDLKAWHDSGLAELSRLEETPDIYSSEYRQRQAVYLNLIGQSAERAPTARTR</sequence>
<dbReference type="AlphaFoldDB" id="A0A6S7D812"/>
<proteinExistence type="predicted"/>
<keyword evidence="3" id="KW-1185">Reference proteome</keyword>
<reference evidence="2 3" key="1">
    <citation type="submission" date="2020-04" db="EMBL/GenBank/DDBJ databases">
        <authorList>
            <person name="De Canck E."/>
        </authorList>
    </citation>
    <scope>NUCLEOTIDE SEQUENCE [LARGE SCALE GENOMIC DNA]</scope>
    <source>
        <strain evidence="2 3">LMG 26858</strain>
    </source>
</reference>
<dbReference type="Proteomes" id="UP000494117">
    <property type="component" value="Unassembled WGS sequence"/>
</dbReference>
<feature type="signal peptide" evidence="1">
    <location>
        <begin position="1"/>
        <end position="23"/>
    </location>
</feature>
<evidence type="ECO:0000313" key="2">
    <source>
        <dbReference type="EMBL" id="CAB3875706.1"/>
    </source>
</evidence>
<accession>A0A6S7D812</accession>
<name>A0A6S7D812_9BURK</name>
<gene>
    <name evidence="2" type="ORF">LMG26858_02962</name>
</gene>
<evidence type="ECO:0000313" key="3">
    <source>
        <dbReference type="Proteomes" id="UP000494117"/>
    </source>
</evidence>
<dbReference type="RefSeq" id="WP_175207794.1">
    <property type="nucleotide sequence ID" value="NZ_CADILG010000020.1"/>
</dbReference>
<evidence type="ECO:0000256" key="1">
    <source>
        <dbReference type="SAM" id="SignalP"/>
    </source>
</evidence>
<protein>
    <recommendedName>
        <fullName evidence="4">DUF4148 domain-containing protein</fullName>
    </recommendedName>
</protein>
<feature type="chain" id="PRO_5028823310" description="DUF4148 domain-containing protein" evidence="1">
    <location>
        <begin position="24"/>
        <end position="95"/>
    </location>
</feature>
<keyword evidence="1" id="KW-0732">Signal</keyword>
<dbReference type="InterPro" id="IPR025421">
    <property type="entry name" value="DUF4148"/>
</dbReference>
<organism evidence="2 3">
    <name type="scientific">Achromobacter anxifer</name>
    <dbReference type="NCBI Taxonomy" id="1287737"/>
    <lineage>
        <taxon>Bacteria</taxon>
        <taxon>Pseudomonadati</taxon>
        <taxon>Pseudomonadota</taxon>
        <taxon>Betaproteobacteria</taxon>
        <taxon>Burkholderiales</taxon>
        <taxon>Alcaligenaceae</taxon>
        <taxon>Achromobacter</taxon>
    </lineage>
</organism>